<evidence type="ECO:0000256" key="1">
    <source>
        <dbReference type="ARBA" id="ARBA00022679"/>
    </source>
</evidence>
<dbReference type="InterPro" id="IPR016135">
    <property type="entry name" value="UBQ-conjugating_enzyme/RWD"/>
</dbReference>
<dbReference type="InterPro" id="IPR000608">
    <property type="entry name" value="UBC"/>
</dbReference>
<dbReference type="GO" id="GO:0016740">
    <property type="term" value="F:transferase activity"/>
    <property type="evidence" value="ECO:0007669"/>
    <property type="project" value="UniProtKB-KW"/>
</dbReference>
<dbReference type="PROSITE" id="PS50127">
    <property type="entry name" value="UBC_2"/>
    <property type="match status" value="1"/>
</dbReference>
<evidence type="ECO:0000259" key="4">
    <source>
        <dbReference type="PROSITE" id="PS50127"/>
    </source>
</evidence>
<organism evidence="5 6">
    <name type="scientific">Parathielavia hyrcaniae</name>
    <dbReference type="NCBI Taxonomy" id="113614"/>
    <lineage>
        <taxon>Eukaryota</taxon>
        <taxon>Fungi</taxon>
        <taxon>Dikarya</taxon>
        <taxon>Ascomycota</taxon>
        <taxon>Pezizomycotina</taxon>
        <taxon>Sordariomycetes</taxon>
        <taxon>Sordariomycetidae</taxon>
        <taxon>Sordariales</taxon>
        <taxon>Chaetomiaceae</taxon>
        <taxon>Parathielavia</taxon>
    </lineage>
</organism>
<dbReference type="Pfam" id="PF00179">
    <property type="entry name" value="UQ_con"/>
    <property type="match status" value="1"/>
</dbReference>
<keyword evidence="2" id="KW-0833">Ubl conjugation pathway</keyword>
<evidence type="ECO:0000313" key="6">
    <source>
        <dbReference type="Proteomes" id="UP001305647"/>
    </source>
</evidence>
<evidence type="ECO:0000256" key="2">
    <source>
        <dbReference type="ARBA" id="ARBA00022786"/>
    </source>
</evidence>
<sequence length="621" mass="68609">MGTESVDIAFLQSDGIAKFWRHLQSVRCNNCQKPVKVDAAGLITRTKQMLKESHVLHPLFSCPNCHGWFCVGCNLFHGNPCVSYQEHVASARTFKSTWCCDQGRLFLIFCLLAGVDPPARQPVSQPAPAPTKAIFARSKAKSSTWMKPERGGLKLSQLPKGTGYGDGFVGRKSARGPAQPTASDNTDDLELYFQGLASLLPSTTKGIREFDSLPQPLVSAMISRSPMLQHASEILRRASIEDINTGPILAVIDFLETAGSHPDTLRALVRPRTIYPPTEQLISLALEQQKHPRAAELETTQSLAATFELLAVPCRKFLDSSRKLSNLEDEEGPKLLEAGQKICDVAGWLGSRHGELPTDESQETGQLSTSSAGQSRHSITSVATRGMTSSAAKPAEPVGSQEFCKASEWHRTNCVKEVLDETILKDFHYRSEALAAANLRPAPRRMKKLLAQVSSLSTDLPDGIYVRHGESRLDVLKVLIVGPVDTPYEHGLFEFDMWIPSEFPQSSPQMFFRTTAGGVIHFNPNLYPNGRVCLSLLGTWGGQGWEPDRSTILQILVSIQAMVFNDKPYHNEPGHEYHQPENYKTHIEQYNRNVEQKTADYAIIGWLTERLSSPQPPGTAT</sequence>
<keyword evidence="1" id="KW-0808">Transferase</keyword>
<evidence type="ECO:0000256" key="3">
    <source>
        <dbReference type="SAM" id="MobiDB-lite"/>
    </source>
</evidence>
<dbReference type="Proteomes" id="UP001305647">
    <property type="component" value="Unassembled WGS sequence"/>
</dbReference>
<dbReference type="EMBL" id="MU863699">
    <property type="protein sequence ID" value="KAK4096724.1"/>
    <property type="molecule type" value="Genomic_DNA"/>
</dbReference>
<proteinExistence type="predicted"/>
<feature type="compositionally biased region" description="Polar residues" evidence="3">
    <location>
        <begin position="363"/>
        <end position="391"/>
    </location>
</feature>
<gene>
    <name evidence="5" type="ORF">N658DRAFT_435474</name>
</gene>
<name>A0AAN6PU77_9PEZI</name>
<dbReference type="SUPFAM" id="SSF54495">
    <property type="entry name" value="UBC-like"/>
    <property type="match status" value="1"/>
</dbReference>
<dbReference type="Gene3D" id="3.10.110.10">
    <property type="entry name" value="Ubiquitin Conjugating Enzyme"/>
    <property type="match status" value="1"/>
</dbReference>
<reference evidence="5" key="1">
    <citation type="journal article" date="2023" name="Mol. Phylogenet. Evol.">
        <title>Genome-scale phylogeny and comparative genomics of the fungal order Sordariales.</title>
        <authorList>
            <person name="Hensen N."/>
            <person name="Bonometti L."/>
            <person name="Westerberg I."/>
            <person name="Brannstrom I.O."/>
            <person name="Guillou S."/>
            <person name="Cros-Aarteil S."/>
            <person name="Calhoun S."/>
            <person name="Haridas S."/>
            <person name="Kuo A."/>
            <person name="Mondo S."/>
            <person name="Pangilinan J."/>
            <person name="Riley R."/>
            <person name="LaButti K."/>
            <person name="Andreopoulos B."/>
            <person name="Lipzen A."/>
            <person name="Chen C."/>
            <person name="Yan M."/>
            <person name="Daum C."/>
            <person name="Ng V."/>
            <person name="Clum A."/>
            <person name="Steindorff A."/>
            <person name="Ohm R.A."/>
            <person name="Martin F."/>
            <person name="Silar P."/>
            <person name="Natvig D.O."/>
            <person name="Lalanne C."/>
            <person name="Gautier V."/>
            <person name="Ament-Velasquez S.L."/>
            <person name="Kruys A."/>
            <person name="Hutchinson M.I."/>
            <person name="Powell A.J."/>
            <person name="Barry K."/>
            <person name="Miller A.N."/>
            <person name="Grigoriev I.V."/>
            <person name="Debuchy R."/>
            <person name="Gladieux P."/>
            <person name="Hiltunen Thoren M."/>
            <person name="Johannesson H."/>
        </authorList>
    </citation>
    <scope>NUCLEOTIDE SEQUENCE</scope>
    <source>
        <strain evidence="5">CBS 757.83</strain>
    </source>
</reference>
<dbReference type="PANTHER" id="PTHR46116:SF39">
    <property type="entry name" value="BACULOVIRAL IAP REPEAT-CONTAINING PROTEIN 6"/>
    <property type="match status" value="1"/>
</dbReference>
<dbReference type="AlphaFoldDB" id="A0AAN6PU77"/>
<feature type="non-terminal residue" evidence="5">
    <location>
        <position position="621"/>
    </location>
</feature>
<keyword evidence="6" id="KW-1185">Reference proteome</keyword>
<dbReference type="SMART" id="SM00212">
    <property type="entry name" value="UBCc"/>
    <property type="match status" value="1"/>
</dbReference>
<comment type="caution">
    <text evidence="5">The sequence shown here is derived from an EMBL/GenBank/DDBJ whole genome shotgun (WGS) entry which is preliminary data.</text>
</comment>
<protein>
    <recommendedName>
        <fullName evidence="4">UBC core domain-containing protein</fullName>
    </recommendedName>
</protein>
<feature type="domain" description="UBC core" evidence="4">
    <location>
        <begin position="444"/>
        <end position="603"/>
    </location>
</feature>
<accession>A0AAN6PU77</accession>
<evidence type="ECO:0000313" key="5">
    <source>
        <dbReference type="EMBL" id="KAK4096724.1"/>
    </source>
</evidence>
<feature type="region of interest" description="Disordered" evidence="3">
    <location>
        <begin position="353"/>
        <end position="397"/>
    </location>
</feature>
<dbReference type="PANTHER" id="PTHR46116">
    <property type="entry name" value="(E3-INDEPENDENT) E2 UBIQUITIN-CONJUGATING ENZYME"/>
    <property type="match status" value="1"/>
</dbReference>
<reference evidence="5" key="2">
    <citation type="submission" date="2023-05" db="EMBL/GenBank/DDBJ databases">
        <authorList>
            <consortium name="Lawrence Berkeley National Laboratory"/>
            <person name="Steindorff A."/>
            <person name="Hensen N."/>
            <person name="Bonometti L."/>
            <person name="Westerberg I."/>
            <person name="Brannstrom I.O."/>
            <person name="Guillou S."/>
            <person name="Cros-Aarteil S."/>
            <person name="Calhoun S."/>
            <person name="Haridas S."/>
            <person name="Kuo A."/>
            <person name="Mondo S."/>
            <person name="Pangilinan J."/>
            <person name="Riley R."/>
            <person name="Labutti K."/>
            <person name="Andreopoulos B."/>
            <person name="Lipzen A."/>
            <person name="Chen C."/>
            <person name="Yanf M."/>
            <person name="Daum C."/>
            <person name="Ng V."/>
            <person name="Clum A."/>
            <person name="Ohm R."/>
            <person name="Martin F."/>
            <person name="Silar P."/>
            <person name="Natvig D."/>
            <person name="Lalanne C."/>
            <person name="Gautier V."/>
            <person name="Ament-Velasquez S.L."/>
            <person name="Kruys A."/>
            <person name="Hutchinson M.I."/>
            <person name="Powell A.J."/>
            <person name="Barry K."/>
            <person name="Miller A.N."/>
            <person name="Grigoriev I.V."/>
            <person name="Debuchy R."/>
            <person name="Gladieux P."/>
            <person name="Thoren M.H."/>
            <person name="Johannesson H."/>
        </authorList>
    </citation>
    <scope>NUCLEOTIDE SEQUENCE</scope>
    <source>
        <strain evidence="5">CBS 757.83</strain>
    </source>
</reference>